<evidence type="ECO:0000313" key="9">
    <source>
        <dbReference type="EnsemblMetazoa" id="GMOY005901-PA"/>
    </source>
</evidence>
<dbReference type="EnsemblMetazoa" id="GMOY005901-RA">
    <property type="protein sequence ID" value="GMOY005901-PA"/>
    <property type="gene ID" value="GMOY005901"/>
</dbReference>
<evidence type="ECO:0000256" key="4">
    <source>
        <dbReference type="ARBA" id="ARBA00022825"/>
    </source>
</evidence>
<evidence type="ECO:0000256" key="1">
    <source>
        <dbReference type="ARBA" id="ARBA00004239"/>
    </source>
</evidence>
<sequence length="175" mass="18983">MFVTRVLLLYSVCSTRTKAEPKGTRLNVESYFDALDELDAEERIVGGSNVPSIKFRCIGGNREVSLTGWGSVHHFGSFPLSRFPTVLQRLPYTDITNEECKERMRGASDTEGCALEGFGKAACNGDSGGPLVMPDGGQIKQVGIVSYGMALCASSNPDVYTRVSMFQDCITQHSA</sequence>
<proteinExistence type="inferred from homology"/>
<dbReference type="InterPro" id="IPR009003">
    <property type="entry name" value="Peptidase_S1_PA"/>
</dbReference>
<name>A0A1B0FPU6_GLOMM</name>
<dbReference type="STRING" id="37546.A0A1B0FPU6"/>
<dbReference type="Pfam" id="PF00089">
    <property type="entry name" value="Trypsin"/>
    <property type="match status" value="1"/>
</dbReference>
<dbReference type="InterPro" id="IPR043504">
    <property type="entry name" value="Peptidase_S1_PA_chymotrypsin"/>
</dbReference>
<dbReference type="Proteomes" id="UP000092444">
    <property type="component" value="Unassembled WGS sequence"/>
</dbReference>
<dbReference type="GO" id="GO:0004252">
    <property type="term" value="F:serine-type endopeptidase activity"/>
    <property type="evidence" value="ECO:0007669"/>
    <property type="project" value="InterPro"/>
</dbReference>
<dbReference type="InterPro" id="IPR051487">
    <property type="entry name" value="Ser/Thr_Proteases_Immune/Dev"/>
</dbReference>
<keyword evidence="5" id="KW-1015">Disulfide bond</keyword>
<keyword evidence="2" id="KW-0645">Protease</keyword>
<dbReference type="SUPFAM" id="SSF50494">
    <property type="entry name" value="Trypsin-like serine proteases"/>
    <property type="match status" value="1"/>
</dbReference>
<dbReference type="VEuPathDB" id="VectorBase:GMOY005901"/>
<dbReference type="PANTHER" id="PTHR24256">
    <property type="entry name" value="TRYPTASE-RELATED"/>
    <property type="match status" value="1"/>
</dbReference>
<reference evidence="9" key="1">
    <citation type="submission" date="2020-05" db="UniProtKB">
        <authorList>
            <consortium name="EnsemblMetazoa"/>
        </authorList>
    </citation>
    <scope>IDENTIFICATION</scope>
    <source>
        <strain evidence="9">Yale</strain>
    </source>
</reference>
<keyword evidence="3" id="KW-0378">Hydrolase</keyword>
<keyword evidence="4" id="KW-0720">Serine protease</keyword>
<dbReference type="InterPro" id="IPR033116">
    <property type="entry name" value="TRYPSIN_SER"/>
</dbReference>
<evidence type="ECO:0000256" key="3">
    <source>
        <dbReference type="ARBA" id="ARBA00022801"/>
    </source>
</evidence>
<comment type="subcellular location">
    <subcellularLocation>
        <location evidence="1">Secreted</location>
        <location evidence="1">Extracellular space</location>
    </subcellularLocation>
</comment>
<dbReference type="AlphaFoldDB" id="A0A1B0FPU6"/>
<evidence type="ECO:0000256" key="7">
    <source>
        <dbReference type="SAM" id="SignalP"/>
    </source>
</evidence>
<evidence type="ECO:0000256" key="6">
    <source>
        <dbReference type="ARBA" id="ARBA00024195"/>
    </source>
</evidence>
<protein>
    <recommendedName>
        <fullName evidence="8">Peptidase S1 domain-containing protein</fullName>
    </recommendedName>
</protein>
<accession>A0A1B0FPU6</accession>
<evidence type="ECO:0000313" key="10">
    <source>
        <dbReference type="Proteomes" id="UP000092444"/>
    </source>
</evidence>
<dbReference type="PROSITE" id="PS50240">
    <property type="entry name" value="TRYPSIN_DOM"/>
    <property type="match status" value="1"/>
</dbReference>
<dbReference type="PhylomeDB" id="A0A1B0FPU6"/>
<dbReference type="GO" id="GO:0005576">
    <property type="term" value="C:extracellular region"/>
    <property type="evidence" value="ECO:0007669"/>
    <property type="project" value="UniProtKB-SubCell"/>
</dbReference>
<dbReference type="PROSITE" id="PS00135">
    <property type="entry name" value="TRYPSIN_SER"/>
    <property type="match status" value="1"/>
</dbReference>
<dbReference type="EMBL" id="CCAG010010751">
    <property type="status" value="NOT_ANNOTATED_CDS"/>
    <property type="molecule type" value="Genomic_DNA"/>
</dbReference>
<feature type="signal peptide" evidence="7">
    <location>
        <begin position="1"/>
        <end position="19"/>
    </location>
</feature>
<evidence type="ECO:0000256" key="5">
    <source>
        <dbReference type="ARBA" id="ARBA00023157"/>
    </source>
</evidence>
<dbReference type="Gene3D" id="2.40.10.10">
    <property type="entry name" value="Trypsin-like serine proteases"/>
    <property type="match status" value="1"/>
</dbReference>
<organism evidence="9 10">
    <name type="scientific">Glossina morsitans morsitans</name>
    <name type="common">Savannah tsetse fly</name>
    <dbReference type="NCBI Taxonomy" id="37546"/>
    <lineage>
        <taxon>Eukaryota</taxon>
        <taxon>Metazoa</taxon>
        <taxon>Ecdysozoa</taxon>
        <taxon>Arthropoda</taxon>
        <taxon>Hexapoda</taxon>
        <taxon>Insecta</taxon>
        <taxon>Pterygota</taxon>
        <taxon>Neoptera</taxon>
        <taxon>Endopterygota</taxon>
        <taxon>Diptera</taxon>
        <taxon>Brachycera</taxon>
        <taxon>Muscomorpha</taxon>
        <taxon>Hippoboscoidea</taxon>
        <taxon>Glossinidae</taxon>
        <taxon>Glossina</taxon>
    </lineage>
</organism>
<feature type="domain" description="Peptidase S1" evidence="8">
    <location>
        <begin position="34"/>
        <end position="175"/>
    </location>
</feature>
<dbReference type="FunFam" id="2.40.10.10:FF:000036">
    <property type="entry name" value="Trypsin beta"/>
    <property type="match status" value="1"/>
</dbReference>
<comment type="similarity">
    <text evidence="6">Belongs to the peptidase S1 family. CLIP subfamily.</text>
</comment>
<evidence type="ECO:0000259" key="8">
    <source>
        <dbReference type="PROSITE" id="PS50240"/>
    </source>
</evidence>
<dbReference type="GO" id="GO:0006508">
    <property type="term" value="P:proteolysis"/>
    <property type="evidence" value="ECO:0007669"/>
    <property type="project" value="UniProtKB-KW"/>
</dbReference>
<dbReference type="InterPro" id="IPR001254">
    <property type="entry name" value="Trypsin_dom"/>
</dbReference>
<keyword evidence="7" id="KW-0732">Signal</keyword>
<keyword evidence="10" id="KW-1185">Reference proteome</keyword>
<dbReference type="SMART" id="SM00020">
    <property type="entry name" value="Tryp_SPc"/>
    <property type="match status" value="1"/>
</dbReference>
<evidence type="ECO:0000256" key="2">
    <source>
        <dbReference type="ARBA" id="ARBA00022670"/>
    </source>
</evidence>
<feature type="chain" id="PRO_5008407682" description="Peptidase S1 domain-containing protein" evidence="7">
    <location>
        <begin position="20"/>
        <end position="175"/>
    </location>
</feature>